<evidence type="ECO:0000313" key="2">
    <source>
        <dbReference type="EMBL" id="PBK68202.1"/>
    </source>
</evidence>
<evidence type="ECO:0000256" key="1">
    <source>
        <dbReference type="SAM" id="MobiDB-lite"/>
    </source>
</evidence>
<dbReference type="AlphaFoldDB" id="A0A2H3BMK5"/>
<keyword evidence="3" id="KW-1185">Reference proteome</keyword>
<evidence type="ECO:0000313" key="3">
    <source>
        <dbReference type="Proteomes" id="UP000218334"/>
    </source>
</evidence>
<name>A0A2H3BMK5_9AGAR</name>
<gene>
    <name evidence="2" type="ORF">ARMSODRAFT_976056</name>
</gene>
<sequence length="197" mass="21851">MSHSEENDKNIQIVPKPTASPEVFSADDHSSDMFDAYTYSQSALLMQTSHTSLSDKDTLGNEEAQMLSPFASSDILPLPTPRVQANMHSCTHLQTRTKWPLAVSHGLLLPPLIIMFSGLYPECTFFVTYDGTIDGMNILLLADVTGTFQGSREAFYCLAHPEVAPDRPFHDVATGSDLQLAEDEMPHWSFSLVDERD</sequence>
<organism evidence="2 3">
    <name type="scientific">Armillaria solidipes</name>
    <dbReference type="NCBI Taxonomy" id="1076256"/>
    <lineage>
        <taxon>Eukaryota</taxon>
        <taxon>Fungi</taxon>
        <taxon>Dikarya</taxon>
        <taxon>Basidiomycota</taxon>
        <taxon>Agaricomycotina</taxon>
        <taxon>Agaricomycetes</taxon>
        <taxon>Agaricomycetidae</taxon>
        <taxon>Agaricales</taxon>
        <taxon>Marasmiineae</taxon>
        <taxon>Physalacriaceae</taxon>
        <taxon>Armillaria</taxon>
    </lineage>
</organism>
<reference evidence="3" key="1">
    <citation type="journal article" date="2017" name="Nat. Ecol. Evol.">
        <title>Genome expansion and lineage-specific genetic innovations in the forest pathogenic fungi Armillaria.</title>
        <authorList>
            <person name="Sipos G."/>
            <person name="Prasanna A.N."/>
            <person name="Walter M.C."/>
            <person name="O'Connor E."/>
            <person name="Balint B."/>
            <person name="Krizsan K."/>
            <person name="Kiss B."/>
            <person name="Hess J."/>
            <person name="Varga T."/>
            <person name="Slot J."/>
            <person name="Riley R."/>
            <person name="Boka B."/>
            <person name="Rigling D."/>
            <person name="Barry K."/>
            <person name="Lee J."/>
            <person name="Mihaltcheva S."/>
            <person name="LaButti K."/>
            <person name="Lipzen A."/>
            <person name="Waldron R."/>
            <person name="Moloney N.M."/>
            <person name="Sperisen C."/>
            <person name="Kredics L."/>
            <person name="Vagvoelgyi C."/>
            <person name="Patrignani A."/>
            <person name="Fitzpatrick D."/>
            <person name="Nagy I."/>
            <person name="Doyle S."/>
            <person name="Anderson J.B."/>
            <person name="Grigoriev I.V."/>
            <person name="Gueldener U."/>
            <person name="Muensterkoetter M."/>
            <person name="Nagy L.G."/>
        </authorList>
    </citation>
    <scope>NUCLEOTIDE SEQUENCE [LARGE SCALE GENOMIC DNA]</scope>
    <source>
        <strain evidence="3">28-4</strain>
    </source>
</reference>
<dbReference type="Proteomes" id="UP000218334">
    <property type="component" value="Unassembled WGS sequence"/>
</dbReference>
<protein>
    <submittedName>
        <fullName evidence="2">Uncharacterized protein</fullName>
    </submittedName>
</protein>
<accession>A0A2H3BMK5</accession>
<feature type="region of interest" description="Disordered" evidence="1">
    <location>
        <begin position="1"/>
        <end position="25"/>
    </location>
</feature>
<proteinExistence type="predicted"/>
<dbReference type="EMBL" id="KZ293433">
    <property type="protein sequence ID" value="PBK68202.1"/>
    <property type="molecule type" value="Genomic_DNA"/>
</dbReference>